<keyword evidence="3 6" id="KW-0812">Transmembrane</keyword>
<feature type="transmembrane region" description="Helical" evidence="6">
    <location>
        <begin position="45"/>
        <end position="63"/>
    </location>
</feature>
<reference evidence="7 8" key="1">
    <citation type="submission" date="2012-05" db="EMBL/GenBank/DDBJ databases">
        <title>Recombination and specialization in a pathogen metapopulation.</title>
        <authorList>
            <person name="Gardiner A."/>
            <person name="Kemen E."/>
            <person name="Schultz-Larsen T."/>
            <person name="MacLean D."/>
            <person name="Van Oosterhout C."/>
            <person name="Jones J.D.G."/>
        </authorList>
    </citation>
    <scope>NUCLEOTIDE SEQUENCE [LARGE SCALE GENOMIC DNA]</scope>
    <source>
        <strain evidence="7 8">Ac Nc2</strain>
    </source>
</reference>
<comment type="similarity">
    <text evidence="2">Belongs to the TMEM19 family.</text>
</comment>
<evidence type="ECO:0000256" key="5">
    <source>
        <dbReference type="ARBA" id="ARBA00023136"/>
    </source>
</evidence>
<evidence type="ECO:0000256" key="3">
    <source>
        <dbReference type="ARBA" id="ARBA00022692"/>
    </source>
</evidence>
<protein>
    <recommendedName>
        <fullName evidence="9">Transmembrane protein 19</fullName>
    </recommendedName>
</protein>
<comment type="caution">
    <text evidence="7">The sequence shown here is derived from an EMBL/GenBank/DDBJ whole genome shotgun (WGS) entry which is preliminary data.</text>
</comment>
<keyword evidence="4 6" id="KW-1133">Transmembrane helix</keyword>
<dbReference type="PANTHER" id="PTHR13353">
    <property type="entry name" value="TRANSMEMBRANE PROTEIN 19"/>
    <property type="match status" value="1"/>
</dbReference>
<evidence type="ECO:0000256" key="1">
    <source>
        <dbReference type="ARBA" id="ARBA00004141"/>
    </source>
</evidence>
<evidence type="ECO:0000256" key="2">
    <source>
        <dbReference type="ARBA" id="ARBA00009012"/>
    </source>
</evidence>
<keyword evidence="5 6" id="KW-0472">Membrane</keyword>
<evidence type="ECO:0008006" key="9">
    <source>
        <dbReference type="Google" id="ProtNLM"/>
    </source>
</evidence>
<dbReference type="GO" id="GO:0016020">
    <property type="term" value="C:membrane"/>
    <property type="evidence" value="ECO:0007669"/>
    <property type="project" value="UniProtKB-SubCell"/>
</dbReference>
<feature type="transmembrane region" description="Helical" evidence="6">
    <location>
        <begin position="128"/>
        <end position="150"/>
    </location>
</feature>
<evidence type="ECO:0000313" key="8">
    <source>
        <dbReference type="Proteomes" id="UP000053237"/>
    </source>
</evidence>
<dbReference type="Proteomes" id="UP000053237">
    <property type="component" value="Unassembled WGS sequence"/>
</dbReference>
<sequence>MSSGYSFGGVLLAFYFSGSKLTKLKEKVKKSLDENYKPGGRRDASQVLASSFIGTVLALVWLVRELEQQSSVIIGEDRMTRFLLATYLGNYACCTADTWASELGVLSKSDPILITTLKRVPAGTNGGITLLGIIASISGGGFIGMIYYLFTYFTSHPQAVWIPFSMLMGLFGSLVDSFLGATIQTTYYNQELRQICAVSSQKAHRHIAGRNICSNEAVNFLSALTTAIIGGLVAYCIL</sequence>
<dbReference type="OrthoDB" id="30881at2759"/>
<dbReference type="PANTHER" id="PTHR13353:SF5">
    <property type="entry name" value="TRANSMEMBRANE PROTEIN 19"/>
    <property type="match status" value="1"/>
</dbReference>
<feature type="transmembrane region" description="Helical" evidence="6">
    <location>
        <begin position="162"/>
        <end position="183"/>
    </location>
</feature>
<name>A0A024GJ58_9STRA</name>
<dbReference type="AlphaFoldDB" id="A0A024GJ58"/>
<evidence type="ECO:0000313" key="7">
    <source>
        <dbReference type="EMBL" id="CCI46810.1"/>
    </source>
</evidence>
<accession>A0A024GJ58</accession>
<dbReference type="STRING" id="65357.A0A024GJ58"/>
<comment type="subcellular location">
    <subcellularLocation>
        <location evidence="1">Membrane</location>
        <topology evidence="1">Multi-pass membrane protein</topology>
    </subcellularLocation>
</comment>
<organism evidence="7 8">
    <name type="scientific">Albugo candida</name>
    <dbReference type="NCBI Taxonomy" id="65357"/>
    <lineage>
        <taxon>Eukaryota</taxon>
        <taxon>Sar</taxon>
        <taxon>Stramenopiles</taxon>
        <taxon>Oomycota</taxon>
        <taxon>Peronosporomycetes</taxon>
        <taxon>Albuginales</taxon>
        <taxon>Albuginaceae</taxon>
        <taxon>Albugo</taxon>
    </lineage>
</organism>
<proteinExistence type="inferred from homology"/>
<dbReference type="Pfam" id="PF01940">
    <property type="entry name" value="DUF92"/>
    <property type="match status" value="1"/>
</dbReference>
<dbReference type="InParanoid" id="A0A024GJ58"/>
<dbReference type="EMBL" id="CAIX01000142">
    <property type="protein sequence ID" value="CCI46810.1"/>
    <property type="molecule type" value="Genomic_DNA"/>
</dbReference>
<evidence type="ECO:0000256" key="4">
    <source>
        <dbReference type="ARBA" id="ARBA00022989"/>
    </source>
</evidence>
<gene>
    <name evidence="7" type="ORF">BN9_077650</name>
</gene>
<dbReference type="InterPro" id="IPR002794">
    <property type="entry name" value="DUF92_TMEM19"/>
</dbReference>
<evidence type="ECO:0000256" key="6">
    <source>
        <dbReference type="SAM" id="Phobius"/>
    </source>
</evidence>
<keyword evidence="8" id="KW-1185">Reference proteome</keyword>